<accession>A0A0U4W0F0</accession>
<sequence length="92" mass="10227">MSQITIERSHSLGLEGVRQKADQLAEKLTRDYGVACAWEGDTLRFTRSGVDGRIEVAEDKVRVLATLGMMFSMLSGQIEKEIERKLDKALAA</sequence>
<name>A0A0U4W0F0_9PSED</name>
<evidence type="ECO:0000313" key="1">
    <source>
        <dbReference type="EMBL" id="ALZ83222.1"/>
    </source>
</evidence>
<gene>
    <name evidence="1" type="ORF">APT59_03065</name>
</gene>
<proteinExistence type="predicted"/>
<dbReference type="AlphaFoldDB" id="A0A0U4W0F0"/>
<reference evidence="1 2" key="1">
    <citation type="submission" date="2016-01" db="EMBL/GenBank/DDBJ databases">
        <title>Annotation of Pseudomonas oryzihabitans USDA-ARS-USMARC-56511.</title>
        <authorList>
            <person name="Harhay G.P."/>
            <person name="Harhay D.M."/>
            <person name="Smith T.P.L."/>
            <person name="Bono J.L."/>
            <person name="Heaton M.P."/>
            <person name="Clawson M.L."/>
            <person name="Chitko-Mckown C.G."/>
            <person name="Capik S.F."/>
            <person name="DeDonder K.D."/>
            <person name="Apley M.D."/>
            <person name="Lubbers B.V."/>
            <person name="White B.J."/>
            <person name="Larson R.L."/>
        </authorList>
    </citation>
    <scope>NUCLEOTIDE SEQUENCE [LARGE SCALE GENOMIC DNA]</scope>
    <source>
        <strain evidence="1 2">USDA-ARS-USMARC-56511</strain>
    </source>
</reference>
<dbReference type="EMBL" id="CP013987">
    <property type="protein sequence ID" value="ALZ83222.1"/>
    <property type="molecule type" value="Genomic_DNA"/>
</dbReference>
<dbReference type="KEGG" id="por:APT59_03065"/>
<evidence type="ECO:0000313" key="2">
    <source>
        <dbReference type="Proteomes" id="UP000064137"/>
    </source>
</evidence>
<dbReference type="Proteomes" id="UP000064137">
    <property type="component" value="Chromosome"/>
</dbReference>
<dbReference type="Pfam" id="PF09650">
    <property type="entry name" value="PHA_gran_rgn"/>
    <property type="match status" value="1"/>
</dbReference>
<dbReference type="RefSeq" id="WP_059313497.1">
    <property type="nucleotide sequence ID" value="NZ_CP013987.1"/>
</dbReference>
<organism evidence="1 2">
    <name type="scientific">Pseudomonas oryzihabitans</name>
    <dbReference type="NCBI Taxonomy" id="47885"/>
    <lineage>
        <taxon>Bacteria</taxon>
        <taxon>Pseudomonadati</taxon>
        <taxon>Pseudomonadota</taxon>
        <taxon>Gammaproteobacteria</taxon>
        <taxon>Pseudomonadales</taxon>
        <taxon>Pseudomonadaceae</taxon>
        <taxon>Pseudomonas</taxon>
    </lineage>
</organism>
<protein>
    <submittedName>
        <fullName evidence="1">Polyhydroxyalkanoic acid system protein</fullName>
    </submittedName>
</protein>
<dbReference type="NCBIfam" id="TIGR02610">
    <property type="entry name" value="PHA_gran_rgn"/>
    <property type="match status" value="1"/>
</dbReference>
<dbReference type="OrthoDB" id="287584at2"/>
<dbReference type="InterPro" id="IPR013433">
    <property type="entry name" value="PHA_gran_rgn"/>
</dbReference>